<feature type="non-terminal residue" evidence="1">
    <location>
        <position position="200"/>
    </location>
</feature>
<accession>A0A6A4Z4F7</accession>
<dbReference type="VEuPathDB" id="FungiDB:H257_03839"/>
<comment type="caution">
    <text evidence="1">The sequence shown here is derived from an EMBL/GenBank/DDBJ whole genome shotgun (WGS) entry which is preliminary data.</text>
</comment>
<evidence type="ECO:0000313" key="1">
    <source>
        <dbReference type="EMBL" id="KAF0704411.1"/>
    </source>
</evidence>
<dbReference type="EMBL" id="VJMI01020426">
    <property type="protein sequence ID" value="KAF0704411.1"/>
    <property type="molecule type" value="Genomic_DNA"/>
</dbReference>
<name>A0A6A4Z4F7_APHAT</name>
<sequence length="200" mass="21796">MASEPAWACVASSAFPLIYSYSKDLTLGGTRSRSMEKDHVKLIQALEQQLKLKGRSVANKAETLFFYSHFPFLTPIELELVLLRLSEQFCGPTYVVVSSTSFRVAILALFERLQGHFPNKSISDVSKITTPIAQVVAQHDLVETRVLALRVLAILAPFCCDDATAHTAILHSIASSQHSEASAAVATAVALVPHSPSFQQ</sequence>
<organism evidence="1 2">
    <name type="scientific">Aphanomyces astaci</name>
    <name type="common">Crayfish plague agent</name>
    <dbReference type="NCBI Taxonomy" id="112090"/>
    <lineage>
        <taxon>Eukaryota</taxon>
        <taxon>Sar</taxon>
        <taxon>Stramenopiles</taxon>
        <taxon>Oomycota</taxon>
        <taxon>Saprolegniomycetes</taxon>
        <taxon>Saprolegniales</taxon>
        <taxon>Verrucalvaceae</taxon>
        <taxon>Aphanomyces</taxon>
    </lineage>
</organism>
<gene>
    <name evidence="1" type="ORF">AaE_014951</name>
</gene>
<evidence type="ECO:0008006" key="3">
    <source>
        <dbReference type="Google" id="ProtNLM"/>
    </source>
</evidence>
<dbReference type="AlphaFoldDB" id="A0A6A4Z4F7"/>
<protein>
    <recommendedName>
        <fullName evidence="3">Mon2/Sec7/BIG1-like dimerisation and cyclophilin-binding domain-containing protein</fullName>
    </recommendedName>
</protein>
<proteinExistence type="predicted"/>
<reference evidence="1 2" key="1">
    <citation type="submission" date="2019-06" db="EMBL/GenBank/DDBJ databases">
        <title>Genomics analysis of Aphanomyces spp. identifies a new class of oomycete effector associated with host adaptation.</title>
        <authorList>
            <person name="Gaulin E."/>
        </authorList>
    </citation>
    <scope>NUCLEOTIDE SEQUENCE [LARGE SCALE GENOMIC DNA]</scope>
    <source>
        <strain evidence="1 2">E</strain>
    </source>
</reference>
<evidence type="ECO:0000313" key="2">
    <source>
        <dbReference type="Proteomes" id="UP000469452"/>
    </source>
</evidence>
<dbReference type="Proteomes" id="UP000469452">
    <property type="component" value="Unassembled WGS sequence"/>
</dbReference>